<name>G3H1F6_CRIGR</name>
<organism evidence="1 2">
    <name type="scientific">Cricetulus griseus</name>
    <name type="common">Chinese hamster</name>
    <name type="synonym">Cricetulus barabensis griseus</name>
    <dbReference type="NCBI Taxonomy" id="10029"/>
    <lineage>
        <taxon>Eukaryota</taxon>
        <taxon>Metazoa</taxon>
        <taxon>Chordata</taxon>
        <taxon>Craniata</taxon>
        <taxon>Vertebrata</taxon>
        <taxon>Euteleostomi</taxon>
        <taxon>Mammalia</taxon>
        <taxon>Eutheria</taxon>
        <taxon>Euarchontoglires</taxon>
        <taxon>Glires</taxon>
        <taxon>Rodentia</taxon>
        <taxon>Myomorpha</taxon>
        <taxon>Muroidea</taxon>
        <taxon>Cricetidae</taxon>
        <taxon>Cricetinae</taxon>
        <taxon>Cricetulus</taxon>
    </lineage>
</organism>
<protein>
    <submittedName>
        <fullName evidence="1">Uncharacterized protein</fullName>
    </submittedName>
</protein>
<dbReference type="AlphaFoldDB" id="G3H1F6"/>
<proteinExistence type="predicted"/>
<evidence type="ECO:0000313" key="2">
    <source>
        <dbReference type="Proteomes" id="UP000001075"/>
    </source>
</evidence>
<gene>
    <name evidence="1" type="ORF">I79_003981</name>
</gene>
<dbReference type="InParanoid" id="G3H1F6"/>
<sequence length="97" mass="10928">MYFDIGRAKFKHVKTSRLSVSLTTFQSFFVFLRQGFSVALEPILALILQTRLALELTEIHLPLPPGCCVTNAQLCHQRPDTFQSCGTTELSAQWVNV</sequence>
<reference evidence="2" key="1">
    <citation type="journal article" date="2011" name="Nat. Biotechnol.">
        <title>The genomic sequence of the Chinese hamster ovary (CHO)-K1 cell line.</title>
        <authorList>
            <person name="Xu X."/>
            <person name="Nagarajan H."/>
            <person name="Lewis N.E."/>
            <person name="Pan S."/>
            <person name="Cai Z."/>
            <person name="Liu X."/>
            <person name="Chen W."/>
            <person name="Xie M."/>
            <person name="Wang W."/>
            <person name="Hammond S."/>
            <person name="Andersen M.R."/>
            <person name="Neff N."/>
            <person name="Passarelli B."/>
            <person name="Koh W."/>
            <person name="Fan H.C."/>
            <person name="Wang J."/>
            <person name="Gui Y."/>
            <person name="Lee K.H."/>
            <person name="Betenbaugh M.J."/>
            <person name="Quake S.R."/>
            <person name="Famili I."/>
            <person name="Palsson B.O."/>
            <person name="Wang J."/>
        </authorList>
    </citation>
    <scope>NUCLEOTIDE SEQUENCE [LARGE SCALE GENOMIC DNA]</scope>
    <source>
        <strain evidence="2">CHO K1 cell line</strain>
    </source>
</reference>
<accession>G3H1F6</accession>
<dbReference type="EMBL" id="JH000105">
    <property type="protein sequence ID" value="EGV93446.1"/>
    <property type="molecule type" value="Genomic_DNA"/>
</dbReference>
<evidence type="ECO:0000313" key="1">
    <source>
        <dbReference type="EMBL" id="EGV93446.1"/>
    </source>
</evidence>
<dbReference type="Proteomes" id="UP000001075">
    <property type="component" value="Unassembled WGS sequence"/>
</dbReference>